<gene>
    <name evidence="2" type="ORF">FXN63_14765</name>
</gene>
<dbReference type="EMBL" id="CP043046">
    <property type="protein sequence ID" value="QEI09331.1"/>
    <property type="molecule type" value="Genomic_DNA"/>
</dbReference>
<reference evidence="2 3" key="1">
    <citation type="submission" date="2019-08" db="EMBL/GenBank/DDBJ databases">
        <title>Amphibian skin-associated Pigmentiphaga: genome sequence and occurrence across geography and hosts.</title>
        <authorList>
            <person name="Bletz M.C."/>
            <person name="Bunk B."/>
            <person name="Sproeer C."/>
            <person name="Biwer P."/>
            <person name="Reiter S."/>
            <person name="Rabemananjara F.C.E."/>
            <person name="Schulz S."/>
            <person name="Overmann J."/>
            <person name="Vences M."/>
        </authorList>
    </citation>
    <scope>NUCLEOTIDE SEQUENCE [LARGE SCALE GENOMIC DNA]</scope>
    <source>
        <strain evidence="2 3">Mada1488</strain>
    </source>
</reference>
<evidence type="ECO:0008006" key="4">
    <source>
        <dbReference type="Google" id="ProtNLM"/>
    </source>
</evidence>
<sequence>MGWFLLRRRREPSYRFAQRPARIGLIRGLLGTVFLLSAVVLVLGALSVYQYVQLSADRPVARVDVAADGPQQFRVSLTTPEGRTQEFVIAGDQWQLEARVIRWRVPVALAGVPPIYRLDRLTGRYADIEKERTATRTVHALDGWTLPDLWSLQRQFPQWLPFVDADYGSATFLPMLDGGVYQVSINPRGGLVATPADEATKARLQRTGW</sequence>
<dbReference type="KEGG" id="pacr:FXN63_14765"/>
<evidence type="ECO:0000313" key="2">
    <source>
        <dbReference type="EMBL" id="QEI09331.1"/>
    </source>
</evidence>
<keyword evidence="1" id="KW-0472">Membrane</keyword>
<dbReference type="AlphaFoldDB" id="A0A5C0B829"/>
<organism evidence="2 3">
    <name type="scientific">Pigmentiphaga aceris</name>
    <dbReference type="NCBI Taxonomy" id="1940612"/>
    <lineage>
        <taxon>Bacteria</taxon>
        <taxon>Pseudomonadati</taxon>
        <taxon>Pseudomonadota</taxon>
        <taxon>Betaproteobacteria</taxon>
        <taxon>Burkholderiales</taxon>
        <taxon>Alcaligenaceae</taxon>
        <taxon>Pigmentiphaga</taxon>
    </lineage>
</organism>
<keyword evidence="1" id="KW-1133">Transmembrane helix</keyword>
<protein>
    <recommendedName>
        <fullName evidence="4">Cation/multidrug efflux pump</fullName>
    </recommendedName>
</protein>
<evidence type="ECO:0000313" key="3">
    <source>
        <dbReference type="Proteomes" id="UP000325161"/>
    </source>
</evidence>
<feature type="transmembrane region" description="Helical" evidence="1">
    <location>
        <begin position="29"/>
        <end position="52"/>
    </location>
</feature>
<keyword evidence="3" id="KW-1185">Reference proteome</keyword>
<name>A0A5C0B829_9BURK</name>
<accession>A0A5C0B829</accession>
<proteinExistence type="predicted"/>
<dbReference type="Proteomes" id="UP000325161">
    <property type="component" value="Chromosome"/>
</dbReference>
<evidence type="ECO:0000256" key="1">
    <source>
        <dbReference type="SAM" id="Phobius"/>
    </source>
</evidence>
<keyword evidence="1" id="KW-0812">Transmembrane</keyword>
<dbReference type="OrthoDB" id="9156649at2"/>